<gene>
    <name evidence="4" type="ORF">AB5J56_04760</name>
</gene>
<dbReference type="Gene3D" id="3.30.300.30">
    <property type="match status" value="1"/>
</dbReference>
<protein>
    <submittedName>
        <fullName evidence="4">Amino acid adenylation domain-containing protein</fullName>
    </submittedName>
</protein>
<dbReference type="InterPro" id="IPR036736">
    <property type="entry name" value="ACP-like_sf"/>
</dbReference>
<dbReference type="InterPro" id="IPR009081">
    <property type="entry name" value="PP-bd_ACP"/>
</dbReference>
<name>A0AB39P1R3_9ACTN</name>
<evidence type="ECO:0000313" key="4">
    <source>
        <dbReference type="EMBL" id="XDQ24052.1"/>
    </source>
</evidence>
<evidence type="ECO:0000256" key="1">
    <source>
        <dbReference type="ARBA" id="ARBA00022450"/>
    </source>
</evidence>
<dbReference type="Gene3D" id="1.10.1200.10">
    <property type="entry name" value="ACP-like"/>
    <property type="match status" value="1"/>
</dbReference>
<dbReference type="InterPro" id="IPR025110">
    <property type="entry name" value="AMP-bd_C"/>
</dbReference>
<dbReference type="PANTHER" id="PTHR45527">
    <property type="entry name" value="NONRIBOSOMAL PEPTIDE SYNTHETASE"/>
    <property type="match status" value="1"/>
</dbReference>
<dbReference type="Pfam" id="PF13193">
    <property type="entry name" value="AMP-binding_C"/>
    <property type="match status" value="1"/>
</dbReference>
<evidence type="ECO:0000256" key="2">
    <source>
        <dbReference type="ARBA" id="ARBA00022553"/>
    </source>
</evidence>
<dbReference type="InterPro" id="IPR042099">
    <property type="entry name" value="ANL_N_sf"/>
</dbReference>
<dbReference type="AlphaFoldDB" id="A0AB39P1R3"/>
<dbReference type="InterPro" id="IPR010071">
    <property type="entry name" value="AA_adenyl_dom"/>
</dbReference>
<dbReference type="Gene3D" id="3.40.50.12780">
    <property type="entry name" value="N-terminal domain of ligase-like"/>
    <property type="match status" value="1"/>
</dbReference>
<dbReference type="InterPro" id="IPR045851">
    <property type="entry name" value="AMP-bd_C_sf"/>
</dbReference>
<reference evidence="4" key="1">
    <citation type="submission" date="2024-07" db="EMBL/GenBank/DDBJ databases">
        <authorList>
            <person name="Yu S.T."/>
        </authorList>
    </citation>
    <scope>NUCLEOTIDE SEQUENCE</scope>
    <source>
        <strain evidence="4">R21</strain>
    </source>
</reference>
<dbReference type="Pfam" id="PF00501">
    <property type="entry name" value="AMP-binding"/>
    <property type="match status" value="1"/>
</dbReference>
<proteinExistence type="predicted"/>
<dbReference type="GO" id="GO:0043041">
    <property type="term" value="P:amino acid activation for nonribosomal peptide biosynthetic process"/>
    <property type="evidence" value="ECO:0007669"/>
    <property type="project" value="TreeGrafter"/>
</dbReference>
<dbReference type="InterPro" id="IPR000873">
    <property type="entry name" value="AMP-dep_synth/lig_dom"/>
</dbReference>
<dbReference type="SUPFAM" id="SSF56801">
    <property type="entry name" value="Acetyl-CoA synthetase-like"/>
    <property type="match status" value="1"/>
</dbReference>
<dbReference type="PANTHER" id="PTHR45527:SF1">
    <property type="entry name" value="FATTY ACID SYNTHASE"/>
    <property type="match status" value="1"/>
</dbReference>
<keyword evidence="1" id="KW-0596">Phosphopantetheine</keyword>
<dbReference type="NCBIfam" id="TIGR01733">
    <property type="entry name" value="AA-adenyl-dom"/>
    <property type="match status" value="1"/>
</dbReference>
<dbReference type="RefSeq" id="WP_369230351.1">
    <property type="nucleotide sequence ID" value="NZ_CP163435.1"/>
</dbReference>
<dbReference type="PROSITE" id="PS00455">
    <property type="entry name" value="AMP_BINDING"/>
    <property type="match status" value="1"/>
</dbReference>
<organism evidence="4">
    <name type="scientific">Streptomyces sp. R21</name>
    <dbReference type="NCBI Taxonomy" id="3238627"/>
    <lineage>
        <taxon>Bacteria</taxon>
        <taxon>Bacillati</taxon>
        <taxon>Actinomycetota</taxon>
        <taxon>Actinomycetes</taxon>
        <taxon>Kitasatosporales</taxon>
        <taxon>Streptomycetaceae</taxon>
        <taxon>Streptomyces</taxon>
    </lineage>
</organism>
<dbReference type="InterPro" id="IPR020806">
    <property type="entry name" value="PKS_PP-bd"/>
</dbReference>
<dbReference type="EMBL" id="CP163435">
    <property type="protein sequence ID" value="XDQ24052.1"/>
    <property type="molecule type" value="Genomic_DNA"/>
</dbReference>
<dbReference type="GO" id="GO:0031177">
    <property type="term" value="F:phosphopantetheine binding"/>
    <property type="evidence" value="ECO:0007669"/>
    <property type="project" value="InterPro"/>
</dbReference>
<dbReference type="InterPro" id="IPR020845">
    <property type="entry name" value="AMP-binding_CS"/>
</dbReference>
<dbReference type="Pfam" id="PF00550">
    <property type="entry name" value="PP-binding"/>
    <property type="match status" value="1"/>
</dbReference>
<dbReference type="SMART" id="SM00823">
    <property type="entry name" value="PKS_PP"/>
    <property type="match status" value="1"/>
</dbReference>
<dbReference type="GO" id="GO:0005737">
    <property type="term" value="C:cytoplasm"/>
    <property type="evidence" value="ECO:0007669"/>
    <property type="project" value="TreeGrafter"/>
</dbReference>
<dbReference type="CDD" id="cd05930">
    <property type="entry name" value="A_NRPS"/>
    <property type="match status" value="1"/>
</dbReference>
<dbReference type="PROSITE" id="PS50075">
    <property type="entry name" value="CARRIER"/>
    <property type="match status" value="1"/>
</dbReference>
<accession>A0AB39P1R3</accession>
<dbReference type="SUPFAM" id="SSF47336">
    <property type="entry name" value="ACP-like"/>
    <property type="match status" value="1"/>
</dbReference>
<evidence type="ECO:0000259" key="3">
    <source>
        <dbReference type="PROSITE" id="PS50075"/>
    </source>
</evidence>
<dbReference type="GO" id="GO:0017000">
    <property type="term" value="P:antibiotic biosynthetic process"/>
    <property type="evidence" value="ECO:0007669"/>
    <property type="project" value="UniProtKB-ARBA"/>
</dbReference>
<dbReference type="GO" id="GO:0044550">
    <property type="term" value="P:secondary metabolite biosynthetic process"/>
    <property type="evidence" value="ECO:0007669"/>
    <property type="project" value="TreeGrafter"/>
</dbReference>
<keyword evidence="2" id="KW-0597">Phosphoprotein</keyword>
<feature type="domain" description="Carrier" evidence="3">
    <location>
        <begin position="522"/>
        <end position="597"/>
    </location>
</feature>
<sequence>MTTAAVDAKHRIDALLLERWERDPELPALISGDTVLTRGELRHRVLRTAAALRARGVRPGDRVAVYHERSVEFVVAVLGALFAGAAHAAFDVDDPLPRTLGMIEDCAPRAVLTSTALSVRFPGAVPVLTDDECRTHAPADVSASVAASPQDPAVVLYTSGSTGRPKASLISHRALVSRLSALQTTHRMDENDRIIHHTACSFDMYLVEVHWPLLAGATVVLAAPRRQRDADHLAELIRDHRITTFYCVVSLLDLFLLARDPAERYDGIRQVLTGGEPLSPDLVKRFHARSTASLTNLYGPSECTIYCTAWECPRDPDLDTVLIGSAVQDTDLWILDENGDPVSEGEPGELYIGGAGLALGYLNRPDLTAERFVTSPTLAPGGRLYRSGDLVRARPDGALEFLGRLDRQVKIRGIRIELAEIESTAARCAGVRQAAVVAHGEGADKRLAAYVVPADGVASAGLVASVRDALREWLPHYMVPTAIEAVNELPLTANGKLDRLLLEDRAARSSAAAPPARTTTAEAHTGLEQQVAEVWCDVLGVPEVGADDDFFDLGGDSFKVVRVIDRLKGLLAMEIPMAALLLEPTVAGFTKELRRITHQEHIR</sequence>